<evidence type="ECO:0000313" key="2">
    <source>
        <dbReference type="EMBL" id="MBU2723422.1"/>
    </source>
</evidence>
<reference evidence="2" key="1">
    <citation type="journal article" date="2021" name="ISME J.">
        <title>Genomic evolution of the class Acidithiobacillia: deep-branching Proteobacteria living in extreme acidic conditions.</title>
        <authorList>
            <person name="Moya-Beltran A."/>
            <person name="Beard S."/>
            <person name="Rojas-Villalobos C."/>
            <person name="Issotta F."/>
            <person name="Gallardo Y."/>
            <person name="Ulloa R."/>
            <person name="Giaveno A."/>
            <person name="Degli Esposti M."/>
            <person name="Johnson D.B."/>
            <person name="Quatrini R."/>
        </authorList>
    </citation>
    <scope>NUCLEOTIDE SEQUENCE</scope>
    <source>
        <strain evidence="2">DSM 583</strain>
    </source>
</reference>
<gene>
    <name evidence="2" type="ORF">HF568_09455</name>
</gene>
<proteinExistence type="predicted"/>
<dbReference type="PROSITE" id="PS50096">
    <property type="entry name" value="IQ"/>
    <property type="match status" value="1"/>
</dbReference>
<comment type="caution">
    <text evidence="2">The sequence shown here is derived from an EMBL/GenBank/DDBJ whole genome shotgun (WGS) entry which is preliminary data.</text>
</comment>
<name>A0A8X8KBN7_ACIFI</name>
<feature type="transmembrane region" description="Helical" evidence="1">
    <location>
        <begin position="24"/>
        <end position="45"/>
    </location>
</feature>
<evidence type="ECO:0000313" key="3">
    <source>
        <dbReference type="Proteomes" id="UP000887300"/>
    </source>
</evidence>
<organism evidence="2 3">
    <name type="scientific">Acidithiobacillus ferridurans</name>
    <dbReference type="NCBI Taxonomy" id="1232575"/>
    <lineage>
        <taxon>Bacteria</taxon>
        <taxon>Pseudomonadati</taxon>
        <taxon>Pseudomonadota</taxon>
        <taxon>Acidithiobacillia</taxon>
        <taxon>Acidithiobacillales</taxon>
        <taxon>Acidithiobacillaceae</taxon>
        <taxon>Acidithiobacillus</taxon>
    </lineage>
</organism>
<dbReference type="EMBL" id="JABBHS010000276">
    <property type="protein sequence ID" value="MBU2723422.1"/>
    <property type="molecule type" value="Genomic_DNA"/>
</dbReference>
<dbReference type="RefSeq" id="WP_215886210.1">
    <property type="nucleotide sequence ID" value="NZ_CP134225.1"/>
</dbReference>
<feature type="transmembrane region" description="Helical" evidence="1">
    <location>
        <begin position="51"/>
        <end position="70"/>
    </location>
</feature>
<keyword evidence="1" id="KW-0812">Transmembrane</keyword>
<accession>A0A8X8KBN7</accession>
<dbReference type="Proteomes" id="UP000887300">
    <property type="component" value="Unassembled WGS sequence"/>
</dbReference>
<evidence type="ECO:0000256" key="1">
    <source>
        <dbReference type="SAM" id="Phobius"/>
    </source>
</evidence>
<dbReference type="AlphaFoldDB" id="A0A8X8KBN7"/>
<sequence>MATQFSTQPLQPADIARRKRQSTIAWWVGNLALLVLPGMFMLGLLGVIPAYFMLISAVAMVVAMLFSASFDERSSFAPLNPEEIEEASDFYYRHPEYGEFIAEVRRQGREMLLGELRALQADAAARRQKEARNHLYRQES</sequence>
<keyword evidence="1" id="KW-0472">Membrane</keyword>
<keyword evidence="1" id="KW-1133">Transmembrane helix</keyword>
<protein>
    <submittedName>
        <fullName evidence="2">Uncharacterized protein</fullName>
    </submittedName>
</protein>